<evidence type="ECO:0000256" key="1">
    <source>
        <dbReference type="SAM" id="SignalP"/>
    </source>
</evidence>
<keyword evidence="1" id="KW-0732">Signal</keyword>
<dbReference type="OrthoDB" id="4482589at2"/>
<sequence length="132" mass="13540">MNSTKTRIAAAAATGAALGLGMFLGQSATAVAAPAQSTSPQVVSPDSGLSPYKVEVRDRIGCANAWPMVACDAPDEDVPPQVTLVEPGTTLVEPGGTSLFGPASATIHQVNYPLEPDDGVISHPLDPDMPWM</sequence>
<gene>
    <name evidence="2" type="ORF">SAMN04490239_9079</name>
</gene>
<dbReference type="EMBL" id="FNSV01000005">
    <property type="protein sequence ID" value="SED63424.1"/>
    <property type="molecule type" value="Genomic_DNA"/>
</dbReference>
<feature type="chain" id="PRO_5038464527" evidence="1">
    <location>
        <begin position="33"/>
        <end position="132"/>
    </location>
</feature>
<dbReference type="RefSeq" id="WP_072943381.1">
    <property type="nucleotide sequence ID" value="NZ_CP070609.1"/>
</dbReference>
<dbReference type="Proteomes" id="UP000183561">
    <property type="component" value="Unassembled WGS sequence"/>
</dbReference>
<feature type="signal peptide" evidence="1">
    <location>
        <begin position="1"/>
        <end position="32"/>
    </location>
</feature>
<proteinExistence type="predicted"/>
<dbReference type="AlphaFoldDB" id="A0A1H5CAK5"/>
<evidence type="ECO:0000313" key="3">
    <source>
        <dbReference type="Proteomes" id="UP000183561"/>
    </source>
</evidence>
<protein>
    <submittedName>
        <fullName evidence="2">Uncharacterized protein</fullName>
    </submittedName>
</protein>
<name>A0A1H5CAK5_9NOCA</name>
<accession>A0A1H5CAK5</accession>
<organism evidence="2 3">
    <name type="scientific">Rhodococcus koreensis</name>
    <dbReference type="NCBI Taxonomy" id="99653"/>
    <lineage>
        <taxon>Bacteria</taxon>
        <taxon>Bacillati</taxon>
        <taxon>Actinomycetota</taxon>
        <taxon>Actinomycetes</taxon>
        <taxon>Mycobacteriales</taxon>
        <taxon>Nocardiaceae</taxon>
        <taxon>Rhodococcus</taxon>
    </lineage>
</organism>
<evidence type="ECO:0000313" key="2">
    <source>
        <dbReference type="EMBL" id="SED63424.1"/>
    </source>
</evidence>
<keyword evidence="3" id="KW-1185">Reference proteome</keyword>
<reference evidence="3" key="1">
    <citation type="submission" date="2016-10" db="EMBL/GenBank/DDBJ databases">
        <authorList>
            <person name="Varghese N."/>
            <person name="Submissions S."/>
        </authorList>
    </citation>
    <scope>NUCLEOTIDE SEQUENCE [LARGE SCALE GENOMIC DNA]</scope>
    <source>
        <strain evidence="3">DSM 44498</strain>
    </source>
</reference>